<accession>A0A4D9D989</accession>
<dbReference type="PROSITE" id="PS50294">
    <property type="entry name" value="WD_REPEATS_REGION"/>
    <property type="match status" value="1"/>
</dbReference>
<dbReference type="InterPro" id="IPR001680">
    <property type="entry name" value="WD40_rpt"/>
</dbReference>
<evidence type="ECO:0000313" key="5">
    <source>
        <dbReference type="Proteomes" id="UP000355283"/>
    </source>
</evidence>
<dbReference type="PANTHER" id="PTHR19854:SF1">
    <property type="entry name" value="GUANINE NUCLEOTIDE-BINDING PROTEIN SUBUNIT BETA-LIKE PROTEIN 1"/>
    <property type="match status" value="1"/>
</dbReference>
<comment type="caution">
    <text evidence="4">The sequence shown here is derived from an EMBL/GenBank/DDBJ whole genome shotgun (WGS) entry which is preliminary data.</text>
</comment>
<dbReference type="AlphaFoldDB" id="A0A4D9D989"/>
<dbReference type="InterPro" id="IPR015943">
    <property type="entry name" value="WD40/YVTN_repeat-like_dom_sf"/>
</dbReference>
<dbReference type="OrthoDB" id="7668193at2759"/>
<dbReference type="SUPFAM" id="SSF50978">
    <property type="entry name" value="WD40 repeat-like"/>
    <property type="match status" value="1"/>
</dbReference>
<keyword evidence="2" id="KW-0677">Repeat</keyword>
<protein>
    <submittedName>
        <fullName evidence="4">Uncharacterized protein</fullName>
    </submittedName>
</protein>
<evidence type="ECO:0000313" key="4">
    <source>
        <dbReference type="EMBL" id="TFJ85198.1"/>
    </source>
</evidence>
<dbReference type="PROSITE" id="PS00678">
    <property type="entry name" value="WD_REPEATS_1"/>
    <property type="match status" value="1"/>
</dbReference>
<organism evidence="4 5">
    <name type="scientific">Nannochloropsis salina CCMP1776</name>
    <dbReference type="NCBI Taxonomy" id="1027361"/>
    <lineage>
        <taxon>Eukaryota</taxon>
        <taxon>Sar</taxon>
        <taxon>Stramenopiles</taxon>
        <taxon>Ochrophyta</taxon>
        <taxon>Eustigmatophyceae</taxon>
        <taxon>Eustigmatales</taxon>
        <taxon>Monodopsidaceae</taxon>
        <taxon>Microchloropsis</taxon>
        <taxon>Microchloropsis salina</taxon>
    </lineage>
</organism>
<sequence>MTSTKAAKPPPEPFILRGHEAGVQALAFLCENHGTTSEQRSDDFSLLASGDADGHVKLWDMGACRPCMSWIPARAAAQVTSASPSPATMKGVLSLHAFNQGRSLLTQVRGGTVSLWDLGNCGGTPQSLRSWATGSFHFCKVSVGEVGDADRTQLLLAPTVESEQFQLWDMREGSRPVISFTPPGPQNRGLCMCLKLLLSGTRGAEDSNAGMGHALAVFEDGSLHGWDLRKLATNDRDSFKYGTGDVATFSVKLAQKETPLCLDVAPSRRRGILGAAGADLVTFDLDLALHHCQVRQCIALKHPGVGDVKIREDEGLWAVGGWDHRVRFFRWQDGAPLAVLRGHGASVNALTFSPGLKTLVSGGKDARIALWDKVFPPLPPPRVTSQKKDVS</sequence>
<dbReference type="InterPro" id="IPR036322">
    <property type="entry name" value="WD40_repeat_dom_sf"/>
</dbReference>
<dbReference type="Gene3D" id="2.130.10.10">
    <property type="entry name" value="YVTN repeat-like/Quinoprotein amine dehydrogenase"/>
    <property type="match status" value="2"/>
</dbReference>
<dbReference type="SMART" id="SM00320">
    <property type="entry name" value="WD40"/>
    <property type="match status" value="4"/>
</dbReference>
<dbReference type="Pfam" id="PF00400">
    <property type="entry name" value="WD40"/>
    <property type="match status" value="2"/>
</dbReference>
<evidence type="ECO:0000256" key="3">
    <source>
        <dbReference type="PROSITE-ProRule" id="PRU00221"/>
    </source>
</evidence>
<dbReference type="PANTHER" id="PTHR19854">
    <property type="entry name" value="TRANSDUCIN BETA-LIKE 3"/>
    <property type="match status" value="1"/>
</dbReference>
<evidence type="ECO:0000256" key="1">
    <source>
        <dbReference type="ARBA" id="ARBA00022574"/>
    </source>
</evidence>
<feature type="repeat" description="WD" evidence="3">
    <location>
        <begin position="340"/>
        <end position="372"/>
    </location>
</feature>
<keyword evidence="1 3" id="KW-0853">WD repeat</keyword>
<dbReference type="InterPro" id="IPR019775">
    <property type="entry name" value="WD40_repeat_CS"/>
</dbReference>
<dbReference type="PRINTS" id="PR00320">
    <property type="entry name" value="GPROTEINBRPT"/>
</dbReference>
<name>A0A4D9D989_9STRA</name>
<dbReference type="EMBL" id="SDOX01000016">
    <property type="protein sequence ID" value="TFJ85198.1"/>
    <property type="molecule type" value="Genomic_DNA"/>
</dbReference>
<dbReference type="Proteomes" id="UP000355283">
    <property type="component" value="Unassembled WGS sequence"/>
</dbReference>
<reference evidence="4 5" key="1">
    <citation type="submission" date="2019-01" db="EMBL/GenBank/DDBJ databases">
        <title>Nuclear Genome Assembly of the Microalgal Biofuel strain Nannochloropsis salina CCMP1776.</title>
        <authorList>
            <person name="Hovde B."/>
        </authorList>
    </citation>
    <scope>NUCLEOTIDE SEQUENCE [LARGE SCALE GENOMIC DNA]</scope>
    <source>
        <strain evidence="4 5">CCMP1776</strain>
    </source>
</reference>
<feature type="repeat" description="WD" evidence="3">
    <location>
        <begin position="41"/>
        <end position="61"/>
    </location>
</feature>
<dbReference type="InterPro" id="IPR020472">
    <property type="entry name" value="WD40_PAC1"/>
</dbReference>
<dbReference type="PROSITE" id="PS50082">
    <property type="entry name" value="WD_REPEATS_2"/>
    <property type="match status" value="2"/>
</dbReference>
<gene>
    <name evidence="4" type="ORF">NSK_003621</name>
</gene>
<keyword evidence="5" id="KW-1185">Reference proteome</keyword>
<proteinExistence type="predicted"/>
<evidence type="ECO:0000256" key="2">
    <source>
        <dbReference type="ARBA" id="ARBA00022737"/>
    </source>
</evidence>